<reference evidence="1" key="2">
    <citation type="submission" date="2021-09" db="EMBL/GenBank/DDBJ databases">
        <authorList>
            <person name="Jia N."/>
            <person name="Wang J."/>
            <person name="Shi W."/>
            <person name="Du L."/>
            <person name="Sun Y."/>
            <person name="Zhan W."/>
            <person name="Jiang J."/>
            <person name="Wang Q."/>
            <person name="Zhang B."/>
            <person name="Ji P."/>
            <person name="Sakyi L.B."/>
            <person name="Cui X."/>
            <person name="Yuan T."/>
            <person name="Jiang B."/>
            <person name="Yang W."/>
            <person name="Lam T.T.-Y."/>
            <person name="Chang Q."/>
            <person name="Ding S."/>
            <person name="Wang X."/>
            <person name="Zhu J."/>
            <person name="Ruan X."/>
            <person name="Zhao L."/>
            <person name="Wei J."/>
            <person name="Que T."/>
            <person name="Du C."/>
            <person name="Cheng J."/>
            <person name="Dai P."/>
            <person name="Han X."/>
            <person name="Huang E."/>
            <person name="Gao Y."/>
            <person name="Liu J."/>
            <person name="Shao H."/>
            <person name="Ye R."/>
            <person name="Li L."/>
            <person name="Wei W."/>
            <person name="Wang X."/>
            <person name="Wang C."/>
            <person name="Huo Q."/>
            <person name="Li W."/>
            <person name="Guo W."/>
            <person name="Chen H."/>
            <person name="Chen S."/>
            <person name="Zhou L."/>
            <person name="Zhou L."/>
            <person name="Ni X."/>
            <person name="Tian J."/>
            <person name="Zhou Y."/>
            <person name="Sheng Y."/>
            <person name="Liu T."/>
            <person name="Pan Y."/>
            <person name="Xia L."/>
            <person name="Li J."/>
            <person name="Zhao F."/>
            <person name="Cao W."/>
        </authorList>
    </citation>
    <scope>NUCLEOTIDE SEQUENCE</scope>
    <source>
        <strain evidence="1">Rsan-2018</strain>
        <tissue evidence="1">Larvae</tissue>
    </source>
</reference>
<evidence type="ECO:0000313" key="1">
    <source>
        <dbReference type="EMBL" id="KAH7947383.1"/>
    </source>
</evidence>
<dbReference type="VEuPathDB" id="VectorBase:RSAN_040779"/>
<dbReference type="EMBL" id="JABSTV010001252">
    <property type="protein sequence ID" value="KAH7947383.1"/>
    <property type="molecule type" value="Genomic_DNA"/>
</dbReference>
<comment type="caution">
    <text evidence="1">The sequence shown here is derived from an EMBL/GenBank/DDBJ whole genome shotgun (WGS) entry which is preliminary data.</text>
</comment>
<accession>A0A9D4STV0</accession>
<dbReference type="AlphaFoldDB" id="A0A9D4STV0"/>
<keyword evidence="2" id="KW-1185">Reference proteome</keyword>
<proteinExistence type="predicted"/>
<evidence type="ECO:0008006" key="3">
    <source>
        <dbReference type="Google" id="ProtNLM"/>
    </source>
</evidence>
<protein>
    <recommendedName>
        <fullName evidence="3">Peptidase aspartic putative domain-containing protein</fullName>
    </recommendedName>
</protein>
<gene>
    <name evidence="1" type="ORF">HPB52_011162</name>
</gene>
<dbReference type="Proteomes" id="UP000821837">
    <property type="component" value="Chromosome 6"/>
</dbReference>
<evidence type="ECO:0000313" key="2">
    <source>
        <dbReference type="Proteomes" id="UP000821837"/>
    </source>
</evidence>
<sequence length="171" mass="19588">MLDSGSQRSFIRTDVAKRLRCRALGIEELSLMTFGNAKLRHQLRCQRVSVTLRGRFDDSTVTLEALQVPEVCSATSPLLDTEVLELLCARKHDAADLFDPETWHPDDISILIRSDAYWKVATGSIDGLKRNSLRSKRKKFASRGYNDLCPPHVSWCRVRRLGYVAPRHDWY</sequence>
<reference evidence="1" key="1">
    <citation type="journal article" date="2020" name="Cell">
        <title>Large-Scale Comparative Analyses of Tick Genomes Elucidate Their Genetic Diversity and Vector Capacities.</title>
        <authorList>
            <consortium name="Tick Genome and Microbiome Consortium (TIGMIC)"/>
            <person name="Jia N."/>
            <person name="Wang J."/>
            <person name="Shi W."/>
            <person name="Du L."/>
            <person name="Sun Y."/>
            <person name="Zhan W."/>
            <person name="Jiang J.F."/>
            <person name="Wang Q."/>
            <person name="Zhang B."/>
            <person name="Ji P."/>
            <person name="Bell-Sakyi L."/>
            <person name="Cui X.M."/>
            <person name="Yuan T.T."/>
            <person name="Jiang B.G."/>
            <person name="Yang W.F."/>
            <person name="Lam T.T."/>
            <person name="Chang Q.C."/>
            <person name="Ding S.J."/>
            <person name="Wang X.J."/>
            <person name="Zhu J.G."/>
            <person name="Ruan X.D."/>
            <person name="Zhao L."/>
            <person name="Wei J.T."/>
            <person name="Ye R.Z."/>
            <person name="Que T.C."/>
            <person name="Du C.H."/>
            <person name="Zhou Y.H."/>
            <person name="Cheng J.X."/>
            <person name="Dai P.F."/>
            <person name="Guo W.B."/>
            <person name="Han X.H."/>
            <person name="Huang E.J."/>
            <person name="Li L.F."/>
            <person name="Wei W."/>
            <person name="Gao Y.C."/>
            <person name="Liu J.Z."/>
            <person name="Shao H.Z."/>
            <person name="Wang X."/>
            <person name="Wang C.C."/>
            <person name="Yang T.C."/>
            <person name="Huo Q.B."/>
            <person name="Li W."/>
            <person name="Chen H.Y."/>
            <person name="Chen S.E."/>
            <person name="Zhou L.G."/>
            <person name="Ni X.B."/>
            <person name="Tian J.H."/>
            <person name="Sheng Y."/>
            <person name="Liu T."/>
            <person name="Pan Y.S."/>
            <person name="Xia L.Y."/>
            <person name="Li J."/>
            <person name="Zhao F."/>
            <person name="Cao W.C."/>
        </authorList>
    </citation>
    <scope>NUCLEOTIDE SEQUENCE</scope>
    <source>
        <strain evidence="1">Rsan-2018</strain>
    </source>
</reference>
<organism evidence="1 2">
    <name type="scientific">Rhipicephalus sanguineus</name>
    <name type="common">Brown dog tick</name>
    <name type="synonym">Ixodes sanguineus</name>
    <dbReference type="NCBI Taxonomy" id="34632"/>
    <lineage>
        <taxon>Eukaryota</taxon>
        <taxon>Metazoa</taxon>
        <taxon>Ecdysozoa</taxon>
        <taxon>Arthropoda</taxon>
        <taxon>Chelicerata</taxon>
        <taxon>Arachnida</taxon>
        <taxon>Acari</taxon>
        <taxon>Parasitiformes</taxon>
        <taxon>Ixodida</taxon>
        <taxon>Ixodoidea</taxon>
        <taxon>Ixodidae</taxon>
        <taxon>Rhipicephalinae</taxon>
        <taxon>Rhipicephalus</taxon>
        <taxon>Rhipicephalus</taxon>
    </lineage>
</organism>
<name>A0A9D4STV0_RHISA</name>